<name>A0A498J1H4_MALDO</name>
<evidence type="ECO:0000256" key="7">
    <source>
        <dbReference type="ARBA" id="ARBA00023136"/>
    </source>
</evidence>
<evidence type="ECO:0000256" key="6">
    <source>
        <dbReference type="ARBA" id="ARBA00022989"/>
    </source>
</evidence>
<keyword evidence="12" id="KW-1185">Reference proteome</keyword>
<comment type="similarity">
    <text evidence="2 8">Belongs to the Casparian strip membrane proteins (CASP) family.</text>
</comment>
<feature type="region of interest" description="Disordered" evidence="9">
    <location>
        <begin position="90"/>
        <end position="140"/>
    </location>
</feature>
<comment type="subunit">
    <text evidence="3 8">Homodimer and heterodimers.</text>
</comment>
<evidence type="ECO:0000256" key="9">
    <source>
        <dbReference type="SAM" id="MobiDB-lite"/>
    </source>
</evidence>
<evidence type="ECO:0000256" key="4">
    <source>
        <dbReference type="ARBA" id="ARBA00022475"/>
    </source>
</evidence>
<gene>
    <name evidence="11" type="ORF">DVH24_031785</name>
</gene>
<feature type="region of interest" description="Disordered" evidence="9">
    <location>
        <begin position="1"/>
        <end position="78"/>
    </location>
</feature>
<feature type="transmembrane region" description="Helical" evidence="8">
    <location>
        <begin position="270"/>
        <end position="292"/>
    </location>
</feature>
<feature type="transmembrane region" description="Helical" evidence="8">
    <location>
        <begin position="205"/>
        <end position="222"/>
    </location>
</feature>
<feature type="compositionally biased region" description="Acidic residues" evidence="9">
    <location>
        <begin position="29"/>
        <end position="39"/>
    </location>
</feature>
<keyword evidence="6 8" id="KW-1133">Transmembrane helix</keyword>
<dbReference type="STRING" id="3750.A0A498J1H4"/>
<dbReference type="GO" id="GO:0005886">
    <property type="term" value="C:plasma membrane"/>
    <property type="evidence" value="ECO:0007669"/>
    <property type="project" value="UniProtKB-SubCell"/>
</dbReference>
<evidence type="ECO:0000256" key="1">
    <source>
        <dbReference type="ARBA" id="ARBA00004651"/>
    </source>
</evidence>
<evidence type="ECO:0000259" key="10">
    <source>
        <dbReference type="Pfam" id="PF04535"/>
    </source>
</evidence>
<dbReference type="AlphaFoldDB" id="A0A498J1H4"/>
<comment type="subcellular location">
    <subcellularLocation>
        <location evidence="1 8">Cell membrane</location>
        <topology evidence="1 8">Multi-pass membrane protein</topology>
    </subcellularLocation>
</comment>
<protein>
    <recommendedName>
        <fullName evidence="8">CASP-like protein</fullName>
    </recommendedName>
</protein>
<evidence type="ECO:0000256" key="5">
    <source>
        <dbReference type="ARBA" id="ARBA00022692"/>
    </source>
</evidence>
<evidence type="ECO:0000256" key="2">
    <source>
        <dbReference type="ARBA" id="ARBA00007651"/>
    </source>
</evidence>
<sequence length="297" mass="33282">METIPEDQPETSPQRREEEKHNEKQQVKEEEEEEEEEEEKQSTPETPSPLFHSPSHVFQSPSHVFQTPSPPSDSPITHHTYHTHELRVAPADTNPASPPLAPPQSFRAEPKVAGPDSRDGLDRTPEVREKSGGGLVGGSGVNMRTLRPKLSILKRSRRESMVRRALFGLRISGFVLCLISFSVMAADKNQGWALDSFYRYKEFRFCLAVNVIGFVYSGLQTYDLTYFFTSGKHILTYLLMSASSSAAIRVDDWESNWGKDKFPDMARASVALSFLAFIAFASSSLISGYTLCTLKSM</sequence>
<comment type="caution">
    <text evidence="8">Lacks conserved residue(s) required for the propagation of feature annotation.</text>
</comment>
<keyword evidence="7 8" id="KW-0472">Membrane</keyword>
<evidence type="ECO:0000256" key="8">
    <source>
        <dbReference type="RuleBase" id="RU361233"/>
    </source>
</evidence>
<feature type="compositionally biased region" description="Polar residues" evidence="9">
    <location>
        <begin position="56"/>
        <end position="67"/>
    </location>
</feature>
<feature type="compositionally biased region" description="Basic and acidic residues" evidence="9">
    <location>
        <begin position="13"/>
        <end position="28"/>
    </location>
</feature>
<keyword evidence="4 8" id="KW-1003">Cell membrane</keyword>
<dbReference type="EMBL" id="RDQH01000335">
    <property type="protein sequence ID" value="RXH89428.1"/>
    <property type="molecule type" value="Genomic_DNA"/>
</dbReference>
<dbReference type="InterPro" id="IPR006702">
    <property type="entry name" value="CASP_dom"/>
</dbReference>
<dbReference type="PANTHER" id="PTHR33573:SF38">
    <property type="entry name" value="CASP-LIKE PROTEIN 4A1"/>
    <property type="match status" value="1"/>
</dbReference>
<evidence type="ECO:0000256" key="3">
    <source>
        <dbReference type="ARBA" id="ARBA00011489"/>
    </source>
</evidence>
<feature type="domain" description="Casparian strip membrane protein" evidence="10">
    <location>
        <begin position="161"/>
        <end position="279"/>
    </location>
</feature>
<accession>A0A498J1H4</accession>
<reference evidence="11 12" key="1">
    <citation type="submission" date="2018-10" db="EMBL/GenBank/DDBJ databases">
        <title>A high-quality apple genome assembly.</title>
        <authorList>
            <person name="Hu J."/>
        </authorList>
    </citation>
    <scope>NUCLEOTIDE SEQUENCE [LARGE SCALE GENOMIC DNA]</scope>
    <source>
        <strain evidence="12">cv. HFTH1</strain>
        <tissue evidence="11">Young leaf</tissue>
    </source>
</reference>
<dbReference type="PANTHER" id="PTHR33573">
    <property type="entry name" value="CASP-LIKE PROTEIN 4A4"/>
    <property type="match status" value="1"/>
</dbReference>
<feature type="compositionally biased region" description="Basic and acidic residues" evidence="9">
    <location>
        <begin position="116"/>
        <end position="131"/>
    </location>
</feature>
<dbReference type="Proteomes" id="UP000290289">
    <property type="component" value="Chromosome 9"/>
</dbReference>
<proteinExistence type="inferred from homology"/>
<dbReference type="Pfam" id="PF04535">
    <property type="entry name" value="CASP_dom"/>
    <property type="match status" value="1"/>
</dbReference>
<evidence type="ECO:0000313" key="12">
    <source>
        <dbReference type="Proteomes" id="UP000290289"/>
    </source>
</evidence>
<organism evidence="11 12">
    <name type="scientific">Malus domestica</name>
    <name type="common">Apple</name>
    <name type="synonym">Pyrus malus</name>
    <dbReference type="NCBI Taxonomy" id="3750"/>
    <lineage>
        <taxon>Eukaryota</taxon>
        <taxon>Viridiplantae</taxon>
        <taxon>Streptophyta</taxon>
        <taxon>Embryophyta</taxon>
        <taxon>Tracheophyta</taxon>
        <taxon>Spermatophyta</taxon>
        <taxon>Magnoliopsida</taxon>
        <taxon>eudicotyledons</taxon>
        <taxon>Gunneridae</taxon>
        <taxon>Pentapetalae</taxon>
        <taxon>rosids</taxon>
        <taxon>fabids</taxon>
        <taxon>Rosales</taxon>
        <taxon>Rosaceae</taxon>
        <taxon>Amygdaloideae</taxon>
        <taxon>Maleae</taxon>
        <taxon>Malus</taxon>
    </lineage>
</organism>
<feature type="transmembrane region" description="Helical" evidence="8">
    <location>
        <begin position="165"/>
        <end position="185"/>
    </location>
</feature>
<comment type="caution">
    <text evidence="11">The sequence shown here is derived from an EMBL/GenBank/DDBJ whole genome shotgun (WGS) entry which is preliminary data.</text>
</comment>
<keyword evidence="5 8" id="KW-0812">Transmembrane</keyword>
<evidence type="ECO:0000313" key="11">
    <source>
        <dbReference type="EMBL" id="RXH89428.1"/>
    </source>
</evidence>